<reference evidence="2 3" key="1">
    <citation type="submission" date="2018-06" db="EMBL/GenBank/DDBJ databases">
        <authorList>
            <consortium name="Pathogen Informatics"/>
            <person name="Doyle S."/>
        </authorList>
    </citation>
    <scope>NUCLEOTIDE SEQUENCE [LARGE SCALE GENOMIC DNA]</scope>
    <source>
        <strain evidence="2 3">NCTC13336</strain>
    </source>
</reference>
<sequence length="392" mass="43316">MGTKPPRITRTNKPRQCRAVSRTVGAARQVPPQQTPTTRGLPTSQAILGRRGAGGTKKPPFQTASPRTGAGRRPEKTRKKEKGKNMSLEKITAWAVFAATLALLAISGGCEHPAVQSIERQEIKPAVFAPDPRKRKLPAHGRRICRRPSAAETARSPNRAGRQKHHTAALRTRYVAKKPPENRRPHREKPCSHHKPRTADPFTLAKARCTVSSQKCGSCASEKSTAGKTAAHTAQRIGKRIEKLRAVRPNTWRTPDSMDFIGGKLLFRRPFNLFQHLARQALSKGERMDVAHRIGQRFARNVFDGLHAETLMHHIVGRGVVHPRSPTKADTACRSAVRSSDVVRDSAFQTASKNLLDCSSHQTAKRGSSQRAKWMASLDAAMCRFGCRHASR</sequence>
<feature type="compositionally biased region" description="Polar residues" evidence="1">
    <location>
        <begin position="31"/>
        <end position="46"/>
    </location>
</feature>
<gene>
    <name evidence="2" type="ORF">NCTC13336_00001</name>
</gene>
<feature type="region of interest" description="Disordered" evidence="1">
    <location>
        <begin position="1"/>
        <end position="85"/>
    </location>
</feature>
<evidence type="ECO:0000313" key="2">
    <source>
        <dbReference type="EMBL" id="STQ99815.1"/>
    </source>
</evidence>
<proteinExistence type="predicted"/>
<dbReference type="Proteomes" id="UP000254293">
    <property type="component" value="Unassembled WGS sequence"/>
</dbReference>
<evidence type="ECO:0000256" key="1">
    <source>
        <dbReference type="SAM" id="MobiDB-lite"/>
    </source>
</evidence>
<organism evidence="2 3">
    <name type="scientific">Kingella potus</name>
    <dbReference type="NCBI Taxonomy" id="265175"/>
    <lineage>
        <taxon>Bacteria</taxon>
        <taxon>Pseudomonadati</taxon>
        <taxon>Pseudomonadota</taxon>
        <taxon>Betaproteobacteria</taxon>
        <taxon>Neisseriales</taxon>
        <taxon>Neisseriaceae</taxon>
        <taxon>Kingella</taxon>
    </lineage>
</organism>
<accession>A0A377QYD6</accession>
<name>A0A377QYD6_9NEIS</name>
<keyword evidence="3" id="KW-1185">Reference proteome</keyword>
<protein>
    <submittedName>
        <fullName evidence="2">Uncharacterized protein</fullName>
    </submittedName>
</protein>
<evidence type="ECO:0000313" key="3">
    <source>
        <dbReference type="Proteomes" id="UP000254293"/>
    </source>
</evidence>
<feature type="region of interest" description="Disordered" evidence="1">
    <location>
        <begin position="146"/>
        <end position="198"/>
    </location>
</feature>
<dbReference type="EMBL" id="UGJJ01000001">
    <property type="protein sequence ID" value="STQ99815.1"/>
    <property type="molecule type" value="Genomic_DNA"/>
</dbReference>
<dbReference type="AlphaFoldDB" id="A0A377QYD6"/>
<feature type="compositionally biased region" description="Basic and acidic residues" evidence="1">
    <location>
        <begin position="178"/>
        <end position="191"/>
    </location>
</feature>